<dbReference type="InterPro" id="IPR013655">
    <property type="entry name" value="PAS_fold_3"/>
</dbReference>
<keyword evidence="2" id="KW-1003">Cell membrane</keyword>
<keyword evidence="3" id="KW-0488">Methylation</keyword>
<dbReference type="PANTHER" id="PTHR32089:SF74">
    <property type="entry name" value="METHYL-ACCEPTING CHEMOTAXIS PROTEIN AER"/>
    <property type="match status" value="1"/>
</dbReference>
<comment type="similarity">
    <text evidence="8">Belongs to the methyl-accepting chemotaxis (MCP) protein family.</text>
</comment>
<comment type="subcellular location">
    <subcellularLocation>
        <location evidence="1">Cell membrane</location>
    </subcellularLocation>
</comment>
<sequence>MKINLPVTGRNVDVAPDANILSTTDLTSAITYANDDFIRISGYSRDELLGAPHNLLRHPDMPAQAFAHMWQTLKGGRSWMGLVKNRCKNGDHYWVSAYVTPVTQNGAAVEYQSVRTRPDARQMAAAERAYAQLREGRAVRWQRLPALSLRAKIMALNSSVLAVVLGIEAWLRPESMGIEAAALVVGSGACALGVGWLLRPLERLTERARGIADNPLSQGIYTGRQDQFGQIEFALQMLEAQVGAVVGRIGDASQRLAGHAAQLVDHLQSSHTSTLAQQAETDQVAAAIHQMAASVAEVASHAQQASVAADMAGTETREGHLLVGESRSAVLRLAEELGRATEVIHQLEGHSSEISGVLEVIRSIAEQTNLLALNAAIEAARAGDAGRGFAVVADEVRGLAQRTQQSTNEIQRMISTLQNGARDAVLVMQQSSEHVDNSVEQAQRAARALDGISGRVEQITEMSLQIAAAVEEQSAVSEDINRNIVSIRTACELTVDEGRQSQLNSQDVAGLAGDLRSLAREFWGRRQGAQAARNEMNA</sequence>
<dbReference type="Gene3D" id="3.30.450.20">
    <property type="entry name" value="PAS domain"/>
    <property type="match status" value="1"/>
</dbReference>
<evidence type="ECO:0000313" key="13">
    <source>
        <dbReference type="Proteomes" id="UP000075187"/>
    </source>
</evidence>
<dbReference type="Gene3D" id="1.10.287.950">
    <property type="entry name" value="Methyl-accepting chemotaxis protein"/>
    <property type="match status" value="1"/>
</dbReference>
<evidence type="ECO:0000259" key="10">
    <source>
        <dbReference type="PROSITE" id="PS50111"/>
    </source>
</evidence>
<organism evidence="12 13">
    <name type="scientific">Pseudomonas glycinae</name>
    <dbReference type="NCBI Taxonomy" id="1785145"/>
    <lineage>
        <taxon>Bacteria</taxon>
        <taxon>Pseudomonadati</taxon>
        <taxon>Pseudomonadota</taxon>
        <taxon>Gammaproteobacteria</taxon>
        <taxon>Pseudomonadales</taxon>
        <taxon>Pseudomonadaceae</taxon>
        <taxon>Pseudomonas</taxon>
    </lineage>
</organism>
<gene>
    <name evidence="12" type="ORF">AWU82_27415</name>
</gene>
<evidence type="ECO:0000256" key="5">
    <source>
        <dbReference type="ARBA" id="ARBA00022989"/>
    </source>
</evidence>
<dbReference type="SMART" id="SM00283">
    <property type="entry name" value="MA"/>
    <property type="match status" value="1"/>
</dbReference>
<evidence type="ECO:0000256" key="7">
    <source>
        <dbReference type="ARBA" id="ARBA00023224"/>
    </source>
</evidence>
<keyword evidence="4" id="KW-0812">Transmembrane</keyword>
<dbReference type="SUPFAM" id="SSF58104">
    <property type="entry name" value="Methyl-accepting chemotaxis protein (MCP) signaling domain"/>
    <property type="match status" value="1"/>
</dbReference>
<dbReference type="InterPro" id="IPR035965">
    <property type="entry name" value="PAS-like_dom_sf"/>
</dbReference>
<dbReference type="PROSITE" id="PS50112">
    <property type="entry name" value="PAS"/>
    <property type="match status" value="1"/>
</dbReference>
<dbReference type="InterPro" id="IPR004090">
    <property type="entry name" value="Chemotax_Me-accpt_rcpt"/>
</dbReference>
<evidence type="ECO:0000256" key="1">
    <source>
        <dbReference type="ARBA" id="ARBA00004236"/>
    </source>
</evidence>
<evidence type="ECO:0000256" key="6">
    <source>
        <dbReference type="ARBA" id="ARBA00023136"/>
    </source>
</evidence>
<dbReference type="Pfam" id="PF08447">
    <property type="entry name" value="PAS_3"/>
    <property type="match status" value="1"/>
</dbReference>
<dbReference type="Pfam" id="PF00015">
    <property type="entry name" value="MCPsignal"/>
    <property type="match status" value="1"/>
</dbReference>
<evidence type="ECO:0000256" key="8">
    <source>
        <dbReference type="ARBA" id="ARBA00029447"/>
    </source>
</evidence>
<dbReference type="CDD" id="cd00130">
    <property type="entry name" value="PAS"/>
    <property type="match status" value="1"/>
</dbReference>
<name>A0ABN4MY06_9PSED</name>
<evidence type="ECO:0000256" key="4">
    <source>
        <dbReference type="ARBA" id="ARBA00022692"/>
    </source>
</evidence>
<feature type="domain" description="PAS" evidence="11">
    <location>
        <begin position="25"/>
        <end position="76"/>
    </location>
</feature>
<evidence type="ECO:0000256" key="9">
    <source>
        <dbReference type="PROSITE-ProRule" id="PRU00284"/>
    </source>
</evidence>
<evidence type="ECO:0000259" key="11">
    <source>
        <dbReference type="PROSITE" id="PS50112"/>
    </source>
</evidence>
<keyword evidence="5" id="KW-1133">Transmembrane helix</keyword>
<proteinExistence type="inferred from homology"/>
<keyword evidence="13" id="KW-1185">Reference proteome</keyword>
<dbReference type="PRINTS" id="PR00260">
    <property type="entry name" value="CHEMTRNSDUCR"/>
</dbReference>
<keyword evidence="6" id="KW-0472">Membrane</keyword>
<dbReference type="InterPro" id="IPR004089">
    <property type="entry name" value="MCPsignal_dom"/>
</dbReference>
<evidence type="ECO:0000256" key="2">
    <source>
        <dbReference type="ARBA" id="ARBA00022475"/>
    </source>
</evidence>
<evidence type="ECO:0000313" key="12">
    <source>
        <dbReference type="EMBL" id="AMQ86919.1"/>
    </source>
</evidence>
<reference evidence="12" key="1">
    <citation type="submission" date="2017-12" db="EMBL/GenBank/DDBJ databases">
        <title>Pseudomonas sp. MS586 complete sequence.</title>
        <authorList>
            <person name="Lu S."/>
            <person name="Deng P."/>
        </authorList>
    </citation>
    <scope>NUCLEOTIDE SEQUENCE</scope>
    <source>
        <strain evidence="12">MS586</strain>
    </source>
</reference>
<dbReference type="InterPro" id="IPR000014">
    <property type="entry name" value="PAS"/>
</dbReference>
<keyword evidence="7 9" id="KW-0807">Transducer</keyword>
<evidence type="ECO:0000256" key="3">
    <source>
        <dbReference type="ARBA" id="ARBA00022481"/>
    </source>
</evidence>
<dbReference type="PROSITE" id="PS50111">
    <property type="entry name" value="CHEMOTAXIS_TRANSDUC_2"/>
    <property type="match status" value="1"/>
</dbReference>
<protein>
    <submittedName>
        <fullName evidence="12">PAS domain S-box protein</fullName>
    </submittedName>
</protein>
<dbReference type="CDD" id="cd11386">
    <property type="entry name" value="MCP_signal"/>
    <property type="match status" value="1"/>
</dbReference>
<dbReference type="NCBIfam" id="TIGR00229">
    <property type="entry name" value="sensory_box"/>
    <property type="match status" value="1"/>
</dbReference>
<feature type="domain" description="Methyl-accepting transducer" evidence="10">
    <location>
        <begin position="252"/>
        <end position="488"/>
    </location>
</feature>
<accession>A0ABN4MY06</accession>
<dbReference type="Proteomes" id="UP000075187">
    <property type="component" value="Chromosome"/>
</dbReference>
<dbReference type="SUPFAM" id="SSF55785">
    <property type="entry name" value="PYP-like sensor domain (PAS domain)"/>
    <property type="match status" value="1"/>
</dbReference>
<dbReference type="PANTHER" id="PTHR32089">
    <property type="entry name" value="METHYL-ACCEPTING CHEMOTAXIS PROTEIN MCPB"/>
    <property type="match status" value="1"/>
</dbReference>
<dbReference type="EMBL" id="CP014205">
    <property type="protein sequence ID" value="AMQ86919.1"/>
    <property type="molecule type" value="Genomic_DNA"/>
</dbReference>